<reference evidence="6 7" key="1">
    <citation type="journal article" date="2016" name="Front. Microbiol.">
        <title>Comprehensive Phylogenetic Analysis of Bovine Non-aureus Staphylococci Species Based on Whole-Genome Sequencing.</title>
        <authorList>
            <person name="Naushad S."/>
            <person name="Barkema H.W."/>
            <person name="Luby C."/>
            <person name="Condas L.A."/>
            <person name="Nobrega D.B."/>
            <person name="Carson D.A."/>
            <person name="De Buck J."/>
        </authorList>
    </citation>
    <scope>NUCLEOTIDE SEQUENCE [LARGE SCALE GENOMIC DNA]</scope>
    <source>
        <strain evidence="6 7">SNUC 4337</strain>
    </source>
</reference>
<organism evidence="6 7">
    <name type="scientific">Staphylococcus nepalensis</name>
    <dbReference type="NCBI Taxonomy" id="214473"/>
    <lineage>
        <taxon>Bacteria</taxon>
        <taxon>Bacillati</taxon>
        <taxon>Bacillota</taxon>
        <taxon>Bacilli</taxon>
        <taxon>Bacillales</taxon>
        <taxon>Staphylococcaceae</taxon>
        <taxon>Staphylococcus</taxon>
    </lineage>
</organism>
<dbReference type="GO" id="GO:0042744">
    <property type="term" value="P:hydrogen peroxide catabolic process"/>
    <property type="evidence" value="ECO:0007669"/>
    <property type="project" value="TreeGrafter"/>
</dbReference>
<dbReference type="RefSeq" id="WP_107643909.1">
    <property type="nucleotide sequence ID" value="NZ_PZHR01000003.1"/>
</dbReference>
<sequence>MAFETNDYQKMNSMPYVGEQAPHFNANSTQGNISLDDYKGKWFILFAHPSDFDPVSTSEFVALQVASSKLRELNVEVVGISVDNITSHVAWLNSIEETFDTQIEFPLIADLNKQISTDYGMLSKESNGSETSRVIFIIDEDSVVRSVIDYPATIGRNINEILRVIKALKTTDKTEHVTPANWETEDKILAPSPSIIKDAKNRMENPDYECKNWYYCEKDSDDHSKSIYNAFLQDK</sequence>
<comment type="similarity">
    <text evidence="1">Belongs to the peroxiredoxin family. AhpC/Prx1 subfamily.</text>
</comment>
<dbReference type="NCBIfam" id="NF009668">
    <property type="entry name" value="PRK13189.1"/>
    <property type="match status" value="1"/>
</dbReference>
<dbReference type="InterPro" id="IPR013766">
    <property type="entry name" value="Thioredoxin_domain"/>
</dbReference>
<accession>A0A2T4SE17</accession>
<gene>
    <name evidence="6" type="ORF">BUZ61_01425</name>
</gene>
<proteinExistence type="inferred from homology"/>
<dbReference type="PROSITE" id="PS51352">
    <property type="entry name" value="THIOREDOXIN_2"/>
    <property type="match status" value="1"/>
</dbReference>
<dbReference type="AlphaFoldDB" id="A0A2T4SE17"/>
<dbReference type="GO" id="GO:0006979">
    <property type="term" value="P:response to oxidative stress"/>
    <property type="evidence" value="ECO:0007669"/>
    <property type="project" value="TreeGrafter"/>
</dbReference>
<dbReference type="GO" id="GO:0033554">
    <property type="term" value="P:cellular response to stress"/>
    <property type="evidence" value="ECO:0007669"/>
    <property type="project" value="TreeGrafter"/>
</dbReference>
<name>A0A2T4SE17_9STAP</name>
<evidence type="ECO:0000256" key="3">
    <source>
        <dbReference type="ARBA" id="ARBA00023157"/>
    </source>
</evidence>
<dbReference type="PIRSF" id="PIRSF000239">
    <property type="entry name" value="AHPC"/>
    <property type="match status" value="1"/>
</dbReference>
<protein>
    <submittedName>
        <fullName evidence="6">Peroxiredoxin</fullName>
    </submittedName>
</protein>
<evidence type="ECO:0000259" key="5">
    <source>
        <dbReference type="PROSITE" id="PS51352"/>
    </source>
</evidence>
<dbReference type="InterPro" id="IPR024706">
    <property type="entry name" value="Peroxiredoxin_AhpC-typ"/>
</dbReference>
<comment type="function">
    <text evidence="4">Thiol-specific peroxidase that catalyzes the reduction of hydrogen peroxide and organic hydroperoxides to water and alcohols, respectively. Plays a role in cell protection against oxidative stress by detoxifying peroxides.</text>
</comment>
<dbReference type="InterPro" id="IPR036249">
    <property type="entry name" value="Thioredoxin-like_sf"/>
</dbReference>
<evidence type="ECO:0000313" key="6">
    <source>
        <dbReference type="EMBL" id="PTK60770.1"/>
    </source>
</evidence>
<comment type="caution">
    <text evidence="6">The sequence shown here is derived from an EMBL/GenBank/DDBJ whole genome shotgun (WGS) entry which is preliminary data.</text>
</comment>
<dbReference type="SUPFAM" id="SSF52833">
    <property type="entry name" value="Thioredoxin-like"/>
    <property type="match status" value="1"/>
</dbReference>
<dbReference type="Proteomes" id="UP000240400">
    <property type="component" value="Unassembled WGS sequence"/>
</dbReference>
<dbReference type="InterPro" id="IPR000866">
    <property type="entry name" value="AhpC/TSA"/>
</dbReference>
<dbReference type="Pfam" id="PF10417">
    <property type="entry name" value="1-cysPrx_C"/>
    <property type="match status" value="1"/>
</dbReference>
<dbReference type="Pfam" id="PF00578">
    <property type="entry name" value="AhpC-TSA"/>
    <property type="match status" value="1"/>
</dbReference>
<dbReference type="PANTHER" id="PTHR10681">
    <property type="entry name" value="THIOREDOXIN PEROXIDASE"/>
    <property type="match status" value="1"/>
</dbReference>
<evidence type="ECO:0000256" key="1">
    <source>
        <dbReference type="ARBA" id="ARBA00009796"/>
    </source>
</evidence>
<keyword evidence="2" id="KW-0560">Oxidoreductase</keyword>
<dbReference type="Gene3D" id="3.40.30.10">
    <property type="entry name" value="Glutaredoxin"/>
    <property type="match status" value="1"/>
</dbReference>
<dbReference type="InterPro" id="IPR050217">
    <property type="entry name" value="Peroxiredoxin"/>
</dbReference>
<evidence type="ECO:0000313" key="7">
    <source>
        <dbReference type="Proteomes" id="UP000240400"/>
    </source>
</evidence>
<keyword evidence="3" id="KW-1015">Disulfide bond</keyword>
<dbReference type="GO" id="GO:0045454">
    <property type="term" value="P:cell redox homeostasis"/>
    <property type="evidence" value="ECO:0007669"/>
    <property type="project" value="TreeGrafter"/>
</dbReference>
<dbReference type="InterPro" id="IPR019479">
    <property type="entry name" value="Peroxiredoxin_C"/>
</dbReference>
<evidence type="ECO:0000256" key="4">
    <source>
        <dbReference type="ARBA" id="ARBA00037420"/>
    </source>
</evidence>
<dbReference type="Gene3D" id="3.30.1020.10">
    <property type="entry name" value="Antioxidant, Horf6, Chain A, domain2"/>
    <property type="match status" value="1"/>
</dbReference>
<evidence type="ECO:0000256" key="2">
    <source>
        <dbReference type="ARBA" id="ARBA00023002"/>
    </source>
</evidence>
<dbReference type="GO" id="GO:0005829">
    <property type="term" value="C:cytosol"/>
    <property type="evidence" value="ECO:0007669"/>
    <property type="project" value="TreeGrafter"/>
</dbReference>
<dbReference type="OrthoDB" id="9812811at2"/>
<dbReference type="PANTHER" id="PTHR10681:SF128">
    <property type="entry name" value="THIOREDOXIN-DEPENDENT PEROXIDE REDUCTASE, MITOCHONDRIAL"/>
    <property type="match status" value="1"/>
</dbReference>
<feature type="domain" description="Thioredoxin" evidence="5">
    <location>
        <begin position="15"/>
        <end position="170"/>
    </location>
</feature>
<dbReference type="GO" id="GO:0008379">
    <property type="term" value="F:thioredoxin peroxidase activity"/>
    <property type="evidence" value="ECO:0007669"/>
    <property type="project" value="TreeGrafter"/>
</dbReference>
<dbReference type="EMBL" id="PZHR01000003">
    <property type="protein sequence ID" value="PTK60770.1"/>
    <property type="molecule type" value="Genomic_DNA"/>
</dbReference>